<feature type="transmembrane region" description="Helical" evidence="6">
    <location>
        <begin position="69"/>
        <end position="90"/>
    </location>
</feature>
<dbReference type="Pfam" id="PF07690">
    <property type="entry name" value="MFS_1"/>
    <property type="match status" value="1"/>
</dbReference>
<feature type="transmembrane region" description="Helical" evidence="6">
    <location>
        <begin position="36"/>
        <end position="57"/>
    </location>
</feature>
<dbReference type="Gene3D" id="1.20.1250.20">
    <property type="entry name" value="MFS general substrate transporter like domains"/>
    <property type="match status" value="2"/>
</dbReference>
<feature type="transmembrane region" description="Helical" evidence="6">
    <location>
        <begin position="392"/>
        <end position="408"/>
    </location>
</feature>
<evidence type="ECO:0000256" key="3">
    <source>
        <dbReference type="ARBA" id="ARBA00022989"/>
    </source>
</evidence>
<comment type="caution">
    <text evidence="7">The sequence shown here is derived from an EMBL/GenBank/DDBJ whole genome shotgun (WGS) entry which is preliminary data.</text>
</comment>
<evidence type="ECO:0000256" key="6">
    <source>
        <dbReference type="SAM" id="Phobius"/>
    </source>
</evidence>
<organism evidence="7 8">
    <name type="scientific">Blattamonas nauphoetae</name>
    <dbReference type="NCBI Taxonomy" id="2049346"/>
    <lineage>
        <taxon>Eukaryota</taxon>
        <taxon>Metamonada</taxon>
        <taxon>Preaxostyla</taxon>
        <taxon>Oxymonadida</taxon>
        <taxon>Blattamonas</taxon>
    </lineage>
</organism>
<gene>
    <name evidence="7" type="ORF">BLNAU_8788</name>
</gene>
<evidence type="ECO:0000256" key="2">
    <source>
        <dbReference type="ARBA" id="ARBA00022692"/>
    </source>
</evidence>
<dbReference type="InterPro" id="IPR036259">
    <property type="entry name" value="MFS_trans_sf"/>
</dbReference>
<feature type="transmembrane region" description="Helical" evidence="6">
    <location>
        <begin position="292"/>
        <end position="311"/>
    </location>
</feature>
<dbReference type="PANTHER" id="PTHR23294:SF0">
    <property type="entry name" value="UNC93-LIKE PROTEIN MFSD11"/>
    <property type="match status" value="1"/>
</dbReference>
<evidence type="ECO:0000313" key="7">
    <source>
        <dbReference type="EMBL" id="KAK2956224.1"/>
    </source>
</evidence>
<proteinExistence type="predicted"/>
<name>A0ABQ9XXP3_9EUKA</name>
<keyword evidence="4 6" id="KW-0472">Membrane</keyword>
<evidence type="ECO:0000256" key="4">
    <source>
        <dbReference type="ARBA" id="ARBA00023136"/>
    </source>
</evidence>
<comment type="subcellular location">
    <subcellularLocation>
        <location evidence="1">Membrane</location>
        <topology evidence="1">Multi-pass membrane protein</topology>
    </subcellularLocation>
</comment>
<keyword evidence="2 6" id="KW-0812">Transmembrane</keyword>
<feature type="transmembrane region" description="Helical" evidence="6">
    <location>
        <begin position="129"/>
        <end position="155"/>
    </location>
</feature>
<keyword evidence="3 6" id="KW-1133">Transmembrane helix</keyword>
<keyword evidence="8" id="KW-1185">Reference proteome</keyword>
<dbReference type="Proteomes" id="UP001281761">
    <property type="component" value="Unassembled WGS sequence"/>
</dbReference>
<dbReference type="PANTHER" id="PTHR23294">
    <property type="entry name" value="ET TRANSLATION PRODUCT-RELATED"/>
    <property type="match status" value="1"/>
</dbReference>
<dbReference type="InterPro" id="IPR011701">
    <property type="entry name" value="MFS"/>
</dbReference>
<feature type="compositionally biased region" description="Polar residues" evidence="5">
    <location>
        <begin position="652"/>
        <end position="667"/>
    </location>
</feature>
<feature type="transmembrane region" description="Helical" evidence="6">
    <location>
        <begin position="97"/>
        <end position="117"/>
    </location>
</feature>
<sequence>MSTLLSTHHTPTDSISILNTVCMDEKSHPTKQQSPIFKVILLALAFCSLTIATQPSMNYMSSLFPSLCGYIHFFYGFTLTFSAIFAPIIIRKFGGIASLQISAILAISFSCITYFVLWTTNNGQNMETWTIAVLFIGVLLNGLSNQMMWGGWTWLMNSMTTPSTVGAMTGMFYSIYHFNSPIGNLLGSALFGLGWAKSSVVLTFTGFGIVGVALMIVIGITQSSPCTCTRKKAEAASVEKKEGLCSSLASLFSVLKCFWTYPVMFCYILQRCIGAFFSSVFGETVQHEGDSVIGIGFATAGVMMIVGSTVFGKILDKVSKRAALFLSLFFGFICLLCCTICYALGGNVIMFCVAHALNGLFVAGMDVNVFWLAMDGSVSHGNVSNVVQISRSFSNIFYAAVGLLSSFYKSYGEVFVWAFEGILIVLLFMLWVQDATQVSMTKVKEMKEKEEREEREEEMAEIAHSPPRDELGAIPEGWADWKEEHAHHASQPLFSQTYTARPSSPHFQNRKVKMRSTMHELRGVSVKQPAQDEREELLSRHERRLTETQPIKKCAQFWMSDPATNKKVVSPEAQKVFDQISQACAPGTQTGQLLSMLTELPMSIAASTIFKPEMWSEQRMHDHTDDGAFGGRLQGMAGDGGYNAEVCAEQLDTQGQKSHPSAVQTTVDEGDDQRTLSSEEFAHSYASIDGVTEFAASSPSLREVHGD</sequence>
<feature type="transmembrane region" description="Helical" evidence="6">
    <location>
        <begin position="258"/>
        <end position="280"/>
    </location>
</feature>
<dbReference type="EMBL" id="JARBJD010000058">
    <property type="protein sequence ID" value="KAK2956224.1"/>
    <property type="molecule type" value="Genomic_DNA"/>
</dbReference>
<accession>A0ABQ9XXP3</accession>
<evidence type="ECO:0000313" key="8">
    <source>
        <dbReference type="Proteomes" id="UP001281761"/>
    </source>
</evidence>
<feature type="transmembrane region" description="Helical" evidence="6">
    <location>
        <begin position="323"/>
        <end position="342"/>
    </location>
</feature>
<dbReference type="InterPro" id="IPR051617">
    <property type="entry name" value="UNC-93-like_regulator"/>
</dbReference>
<reference evidence="7 8" key="1">
    <citation type="journal article" date="2022" name="bioRxiv">
        <title>Genomics of Preaxostyla Flagellates Illuminates Evolutionary Transitions and the Path Towards Mitochondrial Loss.</title>
        <authorList>
            <person name="Novak L.V.F."/>
            <person name="Treitli S.C."/>
            <person name="Pyrih J."/>
            <person name="Halakuc P."/>
            <person name="Pipaliya S.V."/>
            <person name="Vacek V."/>
            <person name="Brzon O."/>
            <person name="Soukal P."/>
            <person name="Eme L."/>
            <person name="Dacks J.B."/>
            <person name="Karnkowska A."/>
            <person name="Elias M."/>
            <person name="Hampl V."/>
        </authorList>
    </citation>
    <scope>NUCLEOTIDE SEQUENCE [LARGE SCALE GENOMIC DNA]</scope>
    <source>
        <strain evidence="7">NAU3</strain>
        <tissue evidence="7">Gut</tissue>
    </source>
</reference>
<protein>
    <submittedName>
        <fullName evidence="7">Uncharacterized protein</fullName>
    </submittedName>
</protein>
<feature type="region of interest" description="Disordered" evidence="5">
    <location>
        <begin position="652"/>
        <end position="675"/>
    </location>
</feature>
<feature type="transmembrane region" description="Helical" evidence="6">
    <location>
        <begin position="414"/>
        <end position="432"/>
    </location>
</feature>
<feature type="transmembrane region" description="Helical" evidence="6">
    <location>
        <begin position="348"/>
        <end position="371"/>
    </location>
</feature>
<evidence type="ECO:0000256" key="5">
    <source>
        <dbReference type="SAM" id="MobiDB-lite"/>
    </source>
</evidence>
<evidence type="ECO:0000256" key="1">
    <source>
        <dbReference type="ARBA" id="ARBA00004141"/>
    </source>
</evidence>
<dbReference type="SUPFAM" id="SSF103473">
    <property type="entry name" value="MFS general substrate transporter"/>
    <property type="match status" value="1"/>
</dbReference>
<feature type="transmembrane region" description="Helical" evidence="6">
    <location>
        <begin position="176"/>
        <end position="195"/>
    </location>
</feature>
<feature type="transmembrane region" description="Helical" evidence="6">
    <location>
        <begin position="201"/>
        <end position="221"/>
    </location>
</feature>